<name>A0A1I8ATP0_9BILA</name>
<evidence type="ECO:0000256" key="2">
    <source>
        <dbReference type="SAM" id="MobiDB-lite"/>
    </source>
</evidence>
<evidence type="ECO:0000313" key="3">
    <source>
        <dbReference type="Proteomes" id="UP000095287"/>
    </source>
</evidence>
<dbReference type="AlphaFoldDB" id="A0A1I8ATP0"/>
<feature type="region of interest" description="Disordered" evidence="2">
    <location>
        <begin position="78"/>
        <end position="112"/>
    </location>
</feature>
<keyword evidence="3" id="KW-1185">Reference proteome</keyword>
<reference evidence="4" key="1">
    <citation type="submission" date="2016-11" db="UniProtKB">
        <authorList>
            <consortium name="WormBaseParasite"/>
        </authorList>
    </citation>
    <scope>IDENTIFICATION</scope>
</reference>
<dbReference type="WBParaSite" id="L893_g8961.t1">
    <property type="protein sequence ID" value="L893_g8961.t1"/>
    <property type="gene ID" value="L893_g8961"/>
</dbReference>
<proteinExistence type="predicted"/>
<dbReference type="SUPFAM" id="SSF47370">
    <property type="entry name" value="Bromodomain"/>
    <property type="match status" value="1"/>
</dbReference>
<dbReference type="Gene3D" id="1.20.920.10">
    <property type="entry name" value="Bromodomain-like"/>
    <property type="match status" value="1"/>
</dbReference>
<dbReference type="Proteomes" id="UP000095287">
    <property type="component" value="Unplaced"/>
</dbReference>
<protein>
    <submittedName>
        <fullName evidence="4">Bromo domain-containing protein</fullName>
    </submittedName>
</protein>
<evidence type="ECO:0000313" key="4">
    <source>
        <dbReference type="WBParaSite" id="L893_g8961.t1"/>
    </source>
</evidence>
<dbReference type="InterPro" id="IPR036427">
    <property type="entry name" value="Bromodomain-like_sf"/>
</dbReference>
<evidence type="ECO:0000256" key="1">
    <source>
        <dbReference type="ARBA" id="ARBA00023117"/>
    </source>
</evidence>
<feature type="compositionally biased region" description="Polar residues" evidence="2">
    <location>
        <begin position="94"/>
        <end position="112"/>
    </location>
</feature>
<sequence length="112" mass="12989">MEREVPEFVRRLGLRANPYRHVRHFLDHLRIVTENALDMHSDPKDPVHEAATLLRDFFEASISKGRLPVDRNEAMKALKTTKTKKRYPVKKKSSQPPSNAYLTVPQNQRSSP</sequence>
<keyword evidence="1" id="KW-0103">Bromodomain</keyword>
<organism evidence="3 4">
    <name type="scientific">Steinernema glaseri</name>
    <dbReference type="NCBI Taxonomy" id="37863"/>
    <lineage>
        <taxon>Eukaryota</taxon>
        <taxon>Metazoa</taxon>
        <taxon>Ecdysozoa</taxon>
        <taxon>Nematoda</taxon>
        <taxon>Chromadorea</taxon>
        <taxon>Rhabditida</taxon>
        <taxon>Tylenchina</taxon>
        <taxon>Panagrolaimomorpha</taxon>
        <taxon>Strongyloidoidea</taxon>
        <taxon>Steinernematidae</taxon>
        <taxon>Steinernema</taxon>
    </lineage>
</organism>
<feature type="compositionally biased region" description="Basic residues" evidence="2">
    <location>
        <begin position="79"/>
        <end position="93"/>
    </location>
</feature>
<accession>A0A1I8ATP0</accession>